<comment type="similarity">
    <text evidence="2">Belongs to the GSP F family.</text>
</comment>
<dbReference type="Gene3D" id="1.20.81.30">
    <property type="entry name" value="Type II secretion system (T2SS), domain F"/>
    <property type="match status" value="2"/>
</dbReference>
<feature type="domain" description="Type II secretion system protein GspF" evidence="8">
    <location>
        <begin position="274"/>
        <end position="396"/>
    </location>
</feature>
<evidence type="ECO:0000256" key="7">
    <source>
        <dbReference type="SAM" id="Phobius"/>
    </source>
</evidence>
<keyword evidence="6 7" id="KW-0472">Membrane</keyword>
<proteinExistence type="inferred from homology"/>
<evidence type="ECO:0000313" key="9">
    <source>
        <dbReference type="EMBL" id="CAH2031545.1"/>
    </source>
</evidence>
<dbReference type="PRINTS" id="PR00812">
    <property type="entry name" value="BCTERIALGSPF"/>
</dbReference>
<evidence type="ECO:0000256" key="4">
    <source>
        <dbReference type="ARBA" id="ARBA00022692"/>
    </source>
</evidence>
<dbReference type="PANTHER" id="PTHR30012:SF0">
    <property type="entry name" value="TYPE II SECRETION SYSTEM PROTEIN F-RELATED"/>
    <property type="match status" value="1"/>
</dbReference>
<dbReference type="InterPro" id="IPR018076">
    <property type="entry name" value="T2SS_GspF_dom"/>
</dbReference>
<keyword evidence="10" id="KW-1185">Reference proteome</keyword>
<evidence type="ECO:0000256" key="2">
    <source>
        <dbReference type="ARBA" id="ARBA00005745"/>
    </source>
</evidence>
<dbReference type="RefSeq" id="WP_305732362.1">
    <property type="nucleotide sequence ID" value="NZ_OW150024.1"/>
</dbReference>
<feature type="transmembrane region" description="Helical" evidence="7">
    <location>
        <begin position="223"/>
        <end position="243"/>
    </location>
</feature>
<dbReference type="Proteomes" id="UP001295463">
    <property type="component" value="Chromosome"/>
</dbReference>
<keyword evidence="3" id="KW-1003">Cell membrane</keyword>
<name>A0ABN8HFA5_9BACT</name>
<evidence type="ECO:0000259" key="8">
    <source>
        <dbReference type="Pfam" id="PF00482"/>
    </source>
</evidence>
<evidence type="ECO:0000256" key="3">
    <source>
        <dbReference type="ARBA" id="ARBA00022475"/>
    </source>
</evidence>
<comment type="subcellular location">
    <subcellularLocation>
        <location evidence="1">Cell membrane</location>
        <topology evidence="1">Multi-pass membrane protein</topology>
    </subcellularLocation>
</comment>
<evidence type="ECO:0000256" key="5">
    <source>
        <dbReference type="ARBA" id="ARBA00022989"/>
    </source>
</evidence>
<dbReference type="NCBIfam" id="TIGR02120">
    <property type="entry name" value="GspF"/>
    <property type="match status" value="1"/>
</dbReference>
<feature type="domain" description="Type II secretion system protein GspF" evidence="8">
    <location>
        <begin position="71"/>
        <end position="194"/>
    </location>
</feature>
<reference evidence="9 10" key="1">
    <citation type="submission" date="2022-03" db="EMBL/GenBank/DDBJ databases">
        <authorList>
            <person name="Koch H."/>
        </authorList>
    </citation>
    <scope>NUCLEOTIDE SEQUENCE [LARGE SCALE GENOMIC DNA]</scope>
    <source>
        <strain evidence="9 10">G1</strain>
    </source>
</reference>
<dbReference type="InterPro" id="IPR003004">
    <property type="entry name" value="GspF/PilC"/>
</dbReference>
<dbReference type="PANTHER" id="PTHR30012">
    <property type="entry name" value="GENERAL SECRETION PATHWAY PROTEIN"/>
    <property type="match status" value="1"/>
</dbReference>
<feature type="transmembrane region" description="Helical" evidence="7">
    <location>
        <begin position="377"/>
        <end position="398"/>
    </location>
</feature>
<dbReference type="EMBL" id="OW150024">
    <property type="protein sequence ID" value="CAH2031545.1"/>
    <property type="molecule type" value="Genomic_DNA"/>
</dbReference>
<feature type="transmembrane region" description="Helical" evidence="7">
    <location>
        <begin position="170"/>
        <end position="193"/>
    </location>
</feature>
<protein>
    <submittedName>
        <fullName evidence="9">General secretion pathway protein F / Type II secretory pathway, component PulF</fullName>
    </submittedName>
</protein>
<accession>A0ABN8HFA5</accession>
<dbReference type="InterPro" id="IPR011850">
    <property type="entry name" value="T2SS_GspF"/>
</dbReference>
<dbReference type="Pfam" id="PF00482">
    <property type="entry name" value="T2SSF"/>
    <property type="match status" value="2"/>
</dbReference>
<feature type="transmembrane region" description="Helical" evidence="7">
    <location>
        <begin position="255"/>
        <end position="274"/>
    </location>
</feature>
<organism evidence="9 10">
    <name type="scientific">Trichlorobacter ammonificans</name>
    <dbReference type="NCBI Taxonomy" id="2916410"/>
    <lineage>
        <taxon>Bacteria</taxon>
        <taxon>Pseudomonadati</taxon>
        <taxon>Thermodesulfobacteriota</taxon>
        <taxon>Desulfuromonadia</taxon>
        <taxon>Geobacterales</taxon>
        <taxon>Geobacteraceae</taxon>
        <taxon>Trichlorobacter</taxon>
    </lineage>
</organism>
<sequence>MPIFRYRGYRSDGKELSGTLDTDSLRSARDLLRQREIMPTELVSADDAPPAAGDVLRRWRRSVPVAALALFTRRLATLTAASVPVHEALTALYRQEQHDELRAVLGRVRERLAEGAPLARSLAEEPKVFNAGYVAMVAAGETGGALDRILQRLADFQERQEEIRRTVSAALAYPALMALVSSGVMIFLLTYVIPKITGIFADNKAALPFLTVALLKISALMRAGWWLLPLIAVGGTVLYRRLAQRESFLAARDRWLLRLPVLGSLLQTLALARFSRVLGLLLGSGVPLLRSLEISADAVVNRSYRQVLDTARTTVAEGGSLSNTLERSSLFPPLLTHLISVGEKSGALEESLETAGRSFEREFEAQTSRVMGLLEPMMVLAMGLMVGLVVIAVLLPIFQLNQLIK</sequence>
<keyword evidence="4 7" id="KW-0812">Transmembrane</keyword>
<dbReference type="InterPro" id="IPR042094">
    <property type="entry name" value="T2SS_GspF_sf"/>
</dbReference>
<keyword evidence="5 7" id="KW-1133">Transmembrane helix</keyword>
<evidence type="ECO:0000313" key="10">
    <source>
        <dbReference type="Proteomes" id="UP001295463"/>
    </source>
</evidence>
<evidence type="ECO:0000256" key="1">
    <source>
        <dbReference type="ARBA" id="ARBA00004651"/>
    </source>
</evidence>
<evidence type="ECO:0000256" key="6">
    <source>
        <dbReference type="ARBA" id="ARBA00023136"/>
    </source>
</evidence>
<gene>
    <name evidence="9" type="ORF">GEAMG1_1713</name>
</gene>